<keyword evidence="3" id="KW-0489">Methyltransferase</keyword>
<keyword evidence="1 3" id="KW-0808">Transferase</keyword>
<dbReference type="CDD" id="cd02440">
    <property type="entry name" value="AdoMet_MTases"/>
    <property type="match status" value="1"/>
</dbReference>
<dbReference type="InterPro" id="IPR013216">
    <property type="entry name" value="Methyltransf_11"/>
</dbReference>
<evidence type="ECO:0000259" key="2">
    <source>
        <dbReference type="Pfam" id="PF08241"/>
    </source>
</evidence>
<dbReference type="AlphaFoldDB" id="A0A841CE62"/>
<dbReference type="Proteomes" id="UP000547510">
    <property type="component" value="Unassembled WGS sequence"/>
</dbReference>
<dbReference type="PANTHER" id="PTHR44068">
    <property type="entry name" value="ZGC:194242"/>
    <property type="match status" value="1"/>
</dbReference>
<evidence type="ECO:0000256" key="1">
    <source>
        <dbReference type="ARBA" id="ARBA00022679"/>
    </source>
</evidence>
<keyword evidence="4" id="KW-1185">Reference proteome</keyword>
<dbReference type="InterPro" id="IPR050447">
    <property type="entry name" value="Erg6_SMT_methyltransf"/>
</dbReference>
<dbReference type="PANTHER" id="PTHR44068:SF11">
    <property type="entry name" value="GERANYL DIPHOSPHATE 2-C-METHYLTRANSFERASE"/>
    <property type="match status" value="1"/>
</dbReference>
<evidence type="ECO:0000313" key="4">
    <source>
        <dbReference type="Proteomes" id="UP000547510"/>
    </source>
</evidence>
<dbReference type="Gene3D" id="3.40.50.150">
    <property type="entry name" value="Vaccinia Virus protein VP39"/>
    <property type="match status" value="1"/>
</dbReference>
<gene>
    <name evidence="3" type="ORF">FHS29_000885</name>
</gene>
<dbReference type="Pfam" id="PF08241">
    <property type="entry name" value="Methyltransf_11"/>
    <property type="match status" value="1"/>
</dbReference>
<accession>A0A841CE62</accession>
<reference evidence="3 4" key="1">
    <citation type="submission" date="2020-08" db="EMBL/GenBank/DDBJ databases">
        <title>Genomic Encyclopedia of Type Strains, Phase III (KMG-III): the genomes of soil and plant-associated and newly described type strains.</title>
        <authorList>
            <person name="Whitman W."/>
        </authorList>
    </citation>
    <scope>NUCLEOTIDE SEQUENCE [LARGE SCALE GENOMIC DNA]</scope>
    <source>
        <strain evidence="3 4">CECT 8640</strain>
    </source>
</reference>
<feature type="domain" description="Methyltransferase type 11" evidence="2">
    <location>
        <begin position="64"/>
        <end position="162"/>
    </location>
</feature>
<dbReference type="EMBL" id="JACHJN010000001">
    <property type="protein sequence ID" value="MBB5954315.1"/>
    <property type="molecule type" value="Genomic_DNA"/>
</dbReference>
<dbReference type="GO" id="GO:0008757">
    <property type="term" value="F:S-adenosylmethionine-dependent methyltransferase activity"/>
    <property type="evidence" value="ECO:0007669"/>
    <property type="project" value="InterPro"/>
</dbReference>
<dbReference type="SUPFAM" id="SSF53335">
    <property type="entry name" value="S-adenosyl-L-methionine-dependent methyltransferases"/>
    <property type="match status" value="1"/>
</dbReference>
<sequence>MSDLPETFDEVFLVSERSEWLRRAFPPLLDADLPPEVEPFSFVPMSGLEEIASAVRPGPGGRLVDVACGRGGPGMWVARRVGATLCGVDGSPVAVASASRRRDAFGLGSTARFVVGDLADTGLDKGMADAVMCVDAFQFTEDRDRAARELRRVLRPGGRLVLTCWEARTPGDVDVAERFATLRCDQVLRDAGFTDVDVAERPAWEQRRQAVYEAALDAGPSDDPGLTLMQAEARTALAGMPSVRRVLVTATNPTRTDGS</sequence>
<evidence type="ECO:0000313" key="3">
    <source>
        <dbReference type="EMBL" id="MBB5954315.1"/>
    </source>
</evidence>
<protein>
    <submittedName>
        <fullName evidence="3">SAM-dependent methyltransferase</fullName>
    </submittedName>
</protein>
<dbReference type="RefSeq" id="WP_184688398.1">
    <property type="nucleotide sequence ID" value="NZ_JACHJN010000001.1"/>
</dbReference>
<name>A0A841CE62_9PSEU</name>
<comment type="caution">
    <text evidence="3">The sequence shown here is derived from an EMBL/GenBank/DDBJ whole genome shotgun (WGS) entry which is preliminary data.</text>
</comment>
<dbReference type="GO" id="GO:0032259">
    <property type="term" value="P:methylation"/>
    <property type="evidence" value="ECO:0007669"/>
    <property type="project" value="UniProtKB-KW"/>
</dbReference>
<proteinExistence type="predicted"/>
<organism evidence="3 4">
    <name type="scientific">Saccharothrix tamanrassetensis</name>
    <dbReference type="NCBI Taxonomy" id="1051531"/>
    <lineage>
        <taxon>Bacteria</taxon>
        <taxon>Bacillati</taxon>
        <taxon>Actinomycetota</taxon>
        <taxon>Actinomycetes</taxon>
        <taxon>Pseudonocardiales</taxon>
        <taxon>Pseudonocardiaceae</taxon>
        <taxon>Saccharothrix</taxon>
    </lineage>
</organism>
<dbReference type="InterPro" id="IPR029063">
    <property type="entry name" value="SAM-dependent_MTases_sf"/>
</dbReference>